<dbReference type="FunFam" id="3.40.50.150:FF:000003">
    <property type="entry name" value="Blast:Protein arginine N-methyltransferase 1"/>
    <property type="match status" value="1"/>
</dbReference>
<dbReference type="GO" id="GO:0042054">
    <property type="term" value="F:histone methyltransferase activity"/>
    <property type="evidence" value="ECO:0007669"/>
    <property type="project" value="TreeGrafter"/>
</dbReference>
<evidence type="ECO:0000256" key="5">
    <source>
        <dbReference type="ARBA" id="ARBA00049303"/>
    </source>
</evidence>
<dbReference type="InterPro" id="IPR055135">
    <property type="entry name" value="PRMT_dom"/>
</dbReference>
<proteinExistence type="predicted"/>
<dbReference type="GO" id="GO:0035242">
    <property type="term" value="F:protein-arginine omega-N asymmetric methyltransferase activity"/>
    <property type="evidence" value="ECO:0007669"/>
    <property type="project" value="UniProtKB-EC"/>
</dbReference>
<gene>
    <name evidence="8" type="ORF">PAPOLLO_LOCUS26371</name>
</gene>
<feature type="domain" description="Protein arginine N-methyltransferase" evidence="7">
    <location>
        <begin position="150"/>
        <end position="310"/>
    </location>
</feature>
<accession>A0A8S3Y9S2</accession>
<evidence type="ECO:0000256" key="3">
    <source>
        <dbReference type="ARBA" id="ARBA00022679"/>
    </source>
</evidence>
<dbReference type="Pfam" id="PF06325">
    <property type="entry name" value="PrmA"/>
    <property type="match status" value="1"/>
</dbReference>
<evidence type="ECO:0000313" key="8">
    <source>
        <dbReference type="EMBL" id="CAG5055656.1"/>
    </source>
</evidence>
<evidence type="ECO:0000256" key="1">
    <source>
        <dbReference type="ARBA" id="ARBA00011925"/>
    </source>
</evidence>
<sequence length="372" mass="42598">MDNNQEYFMSYEDLEIHRLMLEDTSRTEMYRKVINDNRKYFNNKVIMDVGCGTGILSLFCAQVGAKKVYAVEASNIANIAKEIVKENNFVDIIEVIHSKVEDVVLPNNEKVDAIISEWMGFYLLHEGMLDSVLAARDKFLKKDGEMFPESAAIYVAPCSVPSLYQKWNNFNGTSMSAFAKYLRMGKNNKPEIMQVQSEDLLAPDVSMCWINLKEDKISDLDSFSIEHVTGVSKNGKYQGLCLWFDCHFPVICKDNTQAILSTSPRSPVTHWKQTVILLPEEQELEEGEPIAFQLDMTRDKMNSRRYNLQVSLLDPETVEHSIPCSCHMTKCILIKALVLQQAEQTMNEIKIKEDQSDILKEEDIDDDEEMEA</sequence>
<evidence type="ECO:0000313" key="9">
    <source>
        <dbReference type="Proteomes" id="UP000691718"/>
    </source>
</evidence>
<name>A0A8S3Y9S2_PARAO</name>
<evidence type="ECO:0000259" key="7">
    <source>
        <dbReference type="Pfam" id="PF22528"/>
    </source>
</evidence>
<dbReference type="GO" id="GO:0035241">
    <property type="term" value="F:protein-arginine omega-N monomethyltransferase activity"/>
    <property type="evidence" value="ECO:0007669"/>
    <property type="project" value="TreeGrafter"/>
</dbReference>
<dbReference type="EMBL" id="CAJQZP010001584">
    <property type="protein sequence ID" value="CAG5055656.1"/>
    <property type="molecule type" value="Genomic_DNA"/>
</dbReference>
<reference evidence="8" key="1">
    <citation type="submission" date="2021-04" db="EMBL/GenBank/DDBJ databases">
        <authorList>
            <person name="Tunstrom K."/>
        </authorList>
    </citation>
    <scope>NUCLEOTIDE SEQUENCE</scope>
</reference>
<dbReference type="InterPro" id="IPR025799">
    <property type="entry name" value="Arg_MeTrfase"/>
</dbReference>
<organism evidence="8 9">
    <name type="scientific">Parnassius apollo</name>
    <name type="common">Apollo butterfly</name>
    <name type="synonym">Papilio apollo</name>
    <dbReference type="NCBI Taxonomy" id="110799"/>
    <lineage>
        <taxon>Eukaryota</taxon>
        <taxon>Metazoa</taxon>
        <taxon>Ecdysozoa</taxon>
        <taxon>Arthropoda</taxon>
        <taxon>Hexapoda</taxon>
        <taxon>Insecta</taxon>
        <taxon>Pterygota</taxon>
        <taxon>Neoptera</taxon>
        <taxon>Endopterygota</taxon>
        <taxon>Lepidoptera</taxon>
        <taxon>Glossata</taxon>
        <taxon>Ditrysia</taxon>
        <taxon>Papilionoidea</taxon>
        <taxon>Papilionidae</taxon>
        <taxon>Parnassiinae</taxon>
        <taxon>Parnassini</taxon>
        <taxon>Parnassius</taxon>
        <taxon>Parnassius</taxon>
    </lineage>
</organism>
<dbReference type="EC" id="2.1.1.319" evidence="1"/>
<keyword evidence="4 6" id="KW-0949">S-adenosyl-L-methionine</keyword>
<protein>
    <recommendedName>
        <fullName evidence="1">type I protein arginine methyltransferase</fullName>
        <ecNumber evidence="1">2.1.1.319</ecNumber>
    </recommendedName>
</protein>
<evidence type="ECO:0000256" key="6">
    <source>
        <dbReference type="PROSITE-ProRule" id="PRU01015"/>
    </source>
</evidence>
<dbReference type="PANTHER" id="PTHR11006:SF122">
    <property type="entry name" value="ARGININE METHYLTRANSFERASE 8"/>
    <property type="match status" value="1"/>
</dbReference>
<comment type="catalytic activity">
    <reaction evidence="5">
        <text>L-arginyl-[protein] + S-adenosyl-L-methionine = N(omega)-methyl-L-arginyl-[protein] + S-adenosyl-L-homocysteine + H(+)</text>
        <dbReference type="Rhea" id="RHEA:48100"/>
        <dbReference type="Rhea" id="RHEA-COMP:10532"/>
        <dbReference type="Rhea" id="RHEA-COMP:11990"/>
        <dbReference type="ChEBI" id="CHEBI:15378"/>
        <dbReference type="ChEBI" id="CHEBI:29965"/>
        <dbReference type="ChEBI" id="CHEBI:57856"/>
        <dbReference type="ChEBI" id="CHEBI:59789"/>
        <dbReference type="ChEBI" id="CHEBI:65280"/>
    </reaction>
    <physiologicalReaction direction="left-to-right" evidence="5">
        <dbReference type="Rhea" id="RHEA:48101"/>
    </physiologicalReaction>
</comment>
<dbReference type="GO" id="GO:0032259">
    <property type="term" value="P:methylation"/>
    <property type="evidence" value="ECO:0007669"/>
    <property type="project" value="UniProtKB-KW"/>
</dbReference>
<evidence type="ECO:0000256" key="4">
    <source>
        <dbReference type="ARBA" id="ARBA00022691"/>
    </source>
</evidence>
<dbReference type="CDD" id="cd02440">
    <property type="entry name" value="AdoMet_MTases"/>
    <property type="match status" value="1"/>
</dbReference>
<dbReference type="GO" id="GO:0005634">
    <property type="term" value="C:nucleus"/>
    <property type="evidence" value="ECO:0007669"/>
    <property type="project" value="TreeGrafter"/>
</dbReference>
<dbReference type="Pfam" id="PF22528">
    <property type="entry name" value="PRMT_C"/>
    <property type="match status" value="1"/>
</dbReference>
<keyword evidence="2 6" id="KW-0489">Methyltransferase</keyword>
<dbReference type="PROSITE" id="PS51678">
    <property type="entry name" value="SAM_MT_PRMT"/>
    <property type="match status" value="1"/>
</dbReference>
<keyword evidence="3 6" id="KW-0808">Transferase</keyword>
<evidence type="ECO:0000256" key="2">
    <source>
        <dbReference type="ARBA" id="ARBA00022603"/>
    </source>
</evidence>
<dbReference type="OrthoDB" id="7848332at2759"/>
<comment type="caution">
    <text evidence="8">The sequence shown here is derived from an EMBL/GenBank/DDBJ whole genome shotgun (WGS) entry which is preliminary data.</text>
</comment>
<dbReference type="Proteomes" id="UP000691718">
    <property type="component" value="Unassembled WGS sequence"/>
</dbReference>
<keyword evidence="9" id="KW-1185">Reference proteome</keyword>
<dbReference type="AlphaFoldDB" id="A0A8S3Y9S2"/>
<dbReference type="PANTHER" id="PTHR11006">
    <property type="entry name" value="PROTEIN ARGININE N-METHYLTRANSFERASE"/>
    <property type="match status" value="1"/>
</dbReference>